<feature type="transmembrane region" description="Helical" evidence="1">
    <location>
        <begin position="147"/>
        <end position="167"/>
    </location>
</feature>
<feature type="transmembrane region" description="Helical" evidence="1">
    <location>
        <begin position="203"/>
        <end position="222"/>
    </location>
</feature>
<dbReference type="PANTHER" id="PTHR36434">
    <property type="entry name" value="MEMBRANE PROTEASE YUGP-RELATED"/>
    <property type="match status" value="1"/>
</dbReference>
<dbReference type="PANTHER" id="PTHR36434:SF1">
    <property type="entry name" value="MEMBRANE PROTEASE YUGP-RELATED"/>
    <property type="match status" value="1"/>
</dbReference>
<dbReference type="InterPro" id="IPR007395">
    <property type="entry name" value="Zn_peptidase_2"/>
</dbReference>
<dbReference type="OrthoDB" id="9784298at2"/>
<evidence type="ECO:0000256" key="1">
    <source>
        <dbReference type="SAM" id="Phobius"/>
    </source>
</evidence>
<gene>
    <name evidence="2" type="ORF">SAMN04487984_0309</name>
</gene>
<dbReference type="EMBL" id="FWXK01000001">
    <property type="protein sequence ID" value="SMC30892.1"/>
    <property type="molecule type" value="Genomic_DNA"/>
</dbReference>
<protein>
    <recommendedName>
        <fullName evidence="4">Neutral zinc metallopeptidase</fullName>
    </recommendedName>
</protein>
<keyword evidence="3" id="KW-1185">Reference proteome</keyword>
<organism evidence="2 3">
    <name type="scientific">Aerococcus suis</name>
    <dbReference type="NCBI Taxonomy" id="371602"/>
    <lineage>
        <taxon>Bacteria</taxon>
        <taxon>Bacillati</taxon>
        <taxon>Bacillota</taxon>
        <taxon>Bacilli</taxon>
        <taxon>Lactobacillales</taxon>
        <taxon>Aerococcaceae</taxon>
        <taxon>Aerococcus</taxon>
    </lineage>
</organism>
<feature type="transmembrane region" description="Helical" evidence="1">
    <location>
        <begin position="121"/>
        <end position="141"/>
    </location>
</feature>
<keyword evidence="1" id="KW-0812">Transmembrane</keyword>
<reference evidence="3" key="1">
    <citation type="submission" date="2017-04" db="EMBL/GenBank/DDBJ databases">
        <authorList>
            <person name="Varghese N."/>
            <person name="Submissions S."/>
        </authorList>
    </citation>
    <scope>NUCLEOTIDE SEQUENCE [LARGE SCALE GENOMIC DNA]</scope>
    <source>
        <strain evidence="3">DSM 21500</strain>
    </source>
</reference>
<name>A0A1W1Y407_9LACT</name>
<dbReference type="AlphaFoldDB" id="A0A1W1Y407"/>
<keyword evidence="1" id="KW-1133">Transmembrane helix</keyword>
<dbReference type="STRING" id="371602.SAMN04487984_0309"/>
<dbReference type="Pfam" id="PF04298">
    <property type="entry name" value="Zn_peptidase_2"/>
    <property type="match status" value="1"/>
</dbReference>
<proteinExistence type="predicted"/>
<evidence type="ECO:0008006" key="4">
    <source>
        <dbReference type="Google" id="ProtNLM"/>
    </source>
</evidence>
<dbReference type="Proteomes" id="UP000243884">
    <property type="component" value="Unassembled WGS sequence"/>
</dbReference>
<feature type="transmembrane region" description="Helical" evidence="1">
    <location>
        <begin position="6"/>
        <end position="26"/>
    </location>
</feature>
<sequence>MPIFFDWTYILILIGLLISGWASANVNSTFNKYNKYGNSKQLTGTDVAKRILQRSGITDVSVERISGNLTDHYDPSHKVLRLSDATADSTSVAAIGVAAHECGHAVQDQKGYFFMTLRQRIVPVVNFGSKAALPILLLGLIFGYNEFLVNIGILLFSLTFVFQLVTLPVEFDASKRALEIIQADNMLNAQEFPMAKKTLRAAALTYVAAAVASLLSLLRIVILSGNRD</sequence>
<evidence type="ECO:0000313" key="2">
    <source>
        <dbReference type="EMBL" id="SMC30892.1"/>
    </source>
</evidence>
<evidence type="ECO:0000313" key="3">
    <source>
        <dbReference type="Proteomes" id="UP000243884"/>
    </source>
</evidence>
<keyword evidence="1" id="KW-0472">Membrane</keyword>
<accession>A0A1W1Y407</accession>